<dbReference type="RefSeq" id="WP_166292194.1">
    <property type="nucleotide sequence ID" value="NZ_CP049863.1"/>
</dbReference>
<sequence length="163" mass="17462">MSSNQQSVEFFAALSGKHTSINRPPAIGRESLTAKRVNIRLALGRDSASAQYGSALLVGDELHFSASAWTKDTHKRIAVPDGEIEAQIEELLGAQAIRHLLTHGDIVAEGSGKVWTAHRQLIADPAGNFYTPSPLQMSAIRRAFGKSDTEPLGPMGIASGLIY</sequence>
<keyword evidence="2" id="KW-1185">Reference proteome</keyword>
<name>A0A6G7XGX2_9MICO</name>
<organism evidence="1 2">
    <name type="scientific">Leucobacter viscericola</name>
    <dbReference type="NCBI Taxonomy" id="2714935"/>
    <lineage>
        <taxon>Bacteria</taxon>
        <taxon>Bacillati</taxon>
        <taxon>Actinomycetota</taxon>
        <taxon>Actinomycetes</taxon>
        <taxon>Micrococcales</taxon>
        <taxon>Microbacteriaceae</taxon>
        <taxon>Leucobacter</taxon>
    </lineage>
</organism>
<dbReference type="AlphaFoldDB" id="A0A6G7XGX2"/>
<protein>
    <submittedName>
        <fullName evidence="1">Uncharacterized protein</fullName>
    </submittedName>
</protein>
<proteinExistence type="predicted"/>
<evidence type="ECO:0000313" key="2">
    <source>
        <dbReference type="Proteomes" id="UP000502677"/>
    </source>
</evidence>
<reference evidence="1 2" key="1">
    <citation type="submission" date="2020-03" db="EMBL/GenBank/DDBJ databases">
        <title>Leucobacter sp. nov., isolated from beetles.</title>
        <authorList>
            <person name="Hyun D.-W."/>
            <person name="Bae J.-W."/>
        </authorList>
    </citation>
    <scope>NUCLEOTIDE SEQUENCE [LARGE SCALE GENOMIC DNA]</scope>
    <source>
        <strain evidence="1 2">HDW9C</strain>
    </source>
</reference>
<dbReference type="KEGG" id="lvi:G7068_12115"/>
<dbReference type="Proteomes" id="UP000502677">
    <property type="component" value="Chromosome"/>
</dbReference>
<evidence type="ECO:0000313" key="1">
    <source>
        <dbReference type="EMBL" id="QIK63854.1"/>
    </source>
</evidence>
<dbReference type="EMBL" id="CP049863">
    <property type="protein sequence ID" value="QIK63854.1"/>
    <property type="molecule type" value="Genomic_DNA"/>
</dbReference>
<gene>
    <name evidence="1" type="ORF">G7068_12115</name>
</gene>
<accession>A0A6G7XGX2</accession>